<keyword evidence="2" id="KW-1185">Reference proteome</keyword>
<dbReference type="AlphaFoldDB" id="A0A0J1GXT1"/>
<dbReference type="STRING" id="1195763.ABT56_15165"/>
<gene>
    <name evidence="1" type="ORF">ABT56_15165</name>
</gene>
<reference evidence="1 2" key="1">
    <citation type="submission" date="2015-05" db="EMBL/GenBank/DDBJ databases">
        <title>Photobacterium galathea sp. nov.</title>
        <authorList>
            <person name="Machado H."/>
            <person name="Gram L."/>
        </authorList>
    </citation>
    <scope>NUCLEOTIDE SEQUENCE [LARGE SCALE GENOMIC DNA]</scope>
    <source>
        <strain evidence="1 2">CGMCC 1.12159</strain>
    </source>
</reference>
<evidence type="ECO:0000313" key="1">
    <source>
        <dbReference type="EMBL" id="KLV04470.1"/>
    </source>
</evidence>
<dbReference type="Proteomes" id="UP000036097">
    <property type="component" value="Unassembled WGS sequence"/>
</dbReference>
<accession>A0A0J1GXT1</accession>
<sequence length="65" mass="6860">MAHFCTTSKPGYSPATVAAAIVQHLMAPFQLRSTAANMPFPLSVLLATLHPLVTTVNSSTTQFAT</sequence>
<dbReference type="PATRIC" id="fig|1195763.3.peg.3224"/>
<organism evidence="1 2">
    <name type="scientific">Photobacterium aquae</name>
    <dbReference type="NCBI Taxonomy" id="1195763"/>
    <lineage>
        <taxon>Bacteria</taxon>
        <taxon>Pseudomonadati</taxon>
        <taxon>Pseudomonadota</taxon>
        <taxon>Gammaproteobacteria</taxon>
        <taxon>Vibrionales</taxon>
        <taxon>Vibrionaceae</taxon>
        <taxon>Photobacterium</taxon>
    </lineage>
</organism>
<protein>
    <submittedName>
        <fullName evidence="1">Uncharacterized protein</fullName>
    </submittedName>
</protein>
<name>A0A0J1GXT1_9GAMM</name>
<evidence type="ECO:0000313" key="2">
    <source>
        <dbReference type="Proteomes" id="UP000036097"/>
    </source>
</evidence>
<dbReference type="RefSeq" id="WP_047879727.1">
    <property type="nucleotide sequence ID" value="NZ_LDOT01000022.1"/>
</dbReference>
<comment type="caution">
    <text evidence="1">The sequence shown here is derived from an EMBL/GenBank/DDBJ whole genome shotgun (WGS) entry which is preliminary data.</text>
</comment>
<proteinExistence type="predicted"/>
<dbReference type="EMBL" id="LDOT01000022">
    <property type="protein sequence ID" value="KLV04470.1"/>
    <property type="molecule type" value="Genomic_DNA"/>
</dbReference>